<name>A0A919BTV1_STRFL</name>
<reference evidence="2" key="2">
    <citation type="submission" date="2020-09" db="EMBL/GenBank/DDBJ databases">
        <authorList>
            <person name="Sun Q."/>
            <person name="Ohkuma M."/>
        </authorList>
    </citation>
    <scope>NUCLEOTIDE SEQUENCE</scope>
    <source>
        <strain evidence="2">JCM 4122</strain>
    </source>
</reference>
<dbReference type="Pfam" id="PF13455">
    <property type="entry name" value="MUG113"/>
    <property type="match status" value="1"/>
</dbReference>
<comment type="caution">
    <text evidence="2">The sequence shown here is derived from an EMBL/GenBank/DDBJ whole genome shotgun (WGS) entry which is preliminary data.</text>
</comment>
<dbReference type="EMBL" id="BNBE01000003">
    <property type="protein sequence ID" value="GHG15093.1"/>
    <property type="molecule type" value="Genomic_DNA"/>
</dbReference>
<evidence type="ECO:0008006" key="4">
    <source>
        <dbReference type="Google" id="ProtNLM"/>
    </source>
</evidence>
<dbReference type="AlphaFoldDB" id="A0A919BTV1"/>
<feature type="compositionally biased region" description="Basic and acidic residues" evidence="1">
    <location>
        <begin position="28"/>
        <end position="37"/>
    </location>
</feature>
<proteinExistence type="predicted"/>
<accession>A0A919BTV1</accession>
<reference evidence="2" key="1">
    <citation type="journal article" date="2014" name="Int. J. Syst. Evol. Microbiol.">
        <title>Complete genome sequence of Corynebacterium casei LMG S-19264T (=DSM 44701T), isolated from a smear-ripened cheese.</title>
        <authorList>
            <consortium name="US DOE Joint Genome Institute (JGI-PGF)"/>
            <person name="Walter F."/>
            <person name="Albersmeier A."/>
            <person name="Kalinowski J."/>
            <person name="Ruckert C."/>
        </authorList>
    </citation>
    <scope>NUCLEOTIDE SEQUENCE</scope>
    <source>
        <strain evidence="2">JCM 4122</strain>
    </source>
</reference>
<evidence type="ECO:0000313" key="2">
    <source>
        <dbReference type="EMBL" id="GHG15093.1"/>
    </source>
</evidence>
<organism evidence="2 3">
    <name type="scientific">Streptomyces filamentosus</name>
    <name type="common">Streptomyces roseosporus</name>
    <dbReference type="NCBI Taxonomy" id="67294"/>
    <lineage>
        <taxon>Bacteria</taxon>
        <taxon>Bacillati</taxon>
        <taxon>Actinomycetota</taxon>
        <taxon>Actinomycetes</taxon>
        <taxon>Kitasatosporales</taxon>
        <taxon>Streptomycetaceae</taxon>
        <taxon>Streptomyces</taxon>
    </lineage>
</organism>
<protein>
    <recommendedName>
        <fullName evidence="4">GIY-YIG nuclease family protein</fullName>
    </recommendedName>
</protein>
<sequence length="194" mass="22260">MVQPRKPRVSARDPFSTKHSNNSGRRIPHMDKVDPNDPDRTDILLMVHRFELAGVEIDERAVEIAAKYMRWERARRAEQSAAQTAELERQRAMPDTRECWVYFIRIGQLVKIGMTTNLARRFTSLRPNEVLAIQPGGLDDETALHSQFASMRAGGEYFHPGPALQDHIRKLRDELGSPKWTKSIVPDGQNWFDA</sequence>
<feature type="region of interest" description="Disordered" evidence="1">
    <location>
        <begin position="1"/>
        <end position="37"/>
    </location>
</feature>
<evidence type="ECO:0000313" key="3">
    <source>
        <dbReference type="Proteomes" id="UP000632849"/>
    </source>
</evidence>
<keyword evidence="3" id="KW-1185">Reference proteome</keyword>
<dbReference type="Proteomes" id="UP000632849">
    <property type="component" value="Unassembled WGS sequence"/>
</dbReference>
<gene>
    <name evidence="2" type="ORF">GCM10017667_55730</name>
</gene>
<evidence type="ECO:0000256" key="1">
    <source>
        <dbReference type="SAM" id="MobiDB-lite"/>
    </source>
</evidence>